<evidence type="ECO:0000256" key="1">
    <source>
        <dbReference type="ARBA" id="ARBA00004370"/>
    </source>
</evidence>
<feature type="signal peptide" evidence="6">
    <location>
        <begin position="1"/>
        <end position="20"/>
    </location>
</feature>
<proteinExistence type="predicted"/>
<name>A0AAD8BHH7_BIOPF</name>
<reference evidence="7" key="1">
    <citation type="journal article" date="2023" name="PLoS Negl. Trop. Dis.">
        <title>A genome sequence for Biomphalaria pfeifferi, the major vector snail for the human-infecting parasite Schistosoma mansoni.</title>
        <authorList>
            <person name="Bu L."/>
            <person name="Lu L."/>
            <person name="Laidemitt M.R."/>
            <person name="Zhang S.M."/>
            <person name="Mutuku M."/>
            <person name="Mkoji G."/>
            <person name="Steinauer M."/>
            <person name="Loker E.S."/>
        </authorList>
    </citation>
    <scope>NUCLEOTIDE SEQUENCE</scope>
    <source>
        <strain evidence="7">KasaAsao</strain>
    </source>
</reference>
<keyword evidence="6" id="KW-0732">Signal</keyword>
<dbReference type="Proteomes" id="UP001233172">
    <property type="component" value="Unassembled WGS sequence"/>
</dbReference>
<evidence type="ECO:0000256" key="3">
    <source>
        <dbReference type="ARBA" id="ARBA00022989"/>
    </source>
</evidence>
<dbReference type="EMBL" id="JASAOG010000081">
    <property type="protein sequence ID" value="KAK0054068.1"/>
    <property type="molecule type" value="Genomic_DNA"/>
</dbReference>
<feature type="chain" id="PRO_5042114376" description="Cysteine and tyrosine-rich protein 1" evidence="6">
    <location>
        <begin position="21"/>
        <end position="193"/>
    </location>
</feature>
<gene>
    <name evidence="7" type="ORF">Bpfe_016559</name>
</gene>
<dbReference type="Pfam" id="PF12273">
    <property type="entry name" value="RCR"/>
    <property type="match status" value="1"/>
</dbReference>
<protein>
    <recommendedName>
        <fullName evidence="9">Cysteine and tyrosine-rich protein 1</fullName>
    </recommendedName>
</protein>
<keyword evidence="8" id="KW-1185">Reference proteome</keyword>
<dbReference type="PANTHER" id="PTHR31395:SF23">
    <property type="entry name" value="GEO05642P1"/>
    <property type="match status" value="1"/>
</dbReference>
<comment type="caution">
    <text evidence="7">The sequence shown here is derived from an EMBL/GenBank/DDBJ whole genome shotgun (WGS) entry which is preliminary data.</text>
</comment>
<evidence type="ECO:0000256" key="5">
    <source>
        <dbReference type="SAM" id="Phobius"/>
    </source>
</evidence>
<comment type="subcellular location">
    <subcellularLocation>
        <location evidence="1">Membrane</location>
    </subcellularLocation>
</comment>
<keyword evidence="2 5" id="KW-0812">Transmembrane</keyword>
<organism evidence="7 8">
    <name type="scientific">Biomphalaria pfeifferi</name>
    <name type="common">Bloodfluke planorb</name>
    <name type="synonym">Freshwater snail</name>
    <dbReference type="NCBI Taxonomy" id="112525"/>
    <lineage>
        <taxon>Eukaryota</taxon>
        <taxon>Metazoa</taxon>
        <taxon>Spiralia</taxon>
        <taxon>Lophotrochozoa</taxon>
        <taxon>Mollusca</taxon>
        <taxon>Gastropoda</taxon>
        <taxon>Heterobranchia</taxon>
        <taxon>Euthyneura</taxon>
        <taxon>Panpulmonata</taxon>
        <taxon>Hygrophila</taxon>
        <taxon>Lymnaeoidea</taxon>
        <taxon>Planorbidae</taxon>
        <taxon>Biomphalaria</taxon>
    </lineage>
</organism>
<evidence type="ECO:0008006" key="9">
    <source>
        <dbReference type="Google" id="ProtNLM"/>
    </source>
</evidence>
<reference evidence="7" key="2">
    <citation type="submission" date="2023-04" db="EMBL/GenBank/DDBJ databases">
        <authorList>
            <person name="Bu L."/>
            <person name="Lu L."/>
            <person name="Laidemitt M.R."/>
            <person name="Zhang S.M."/>
            <person name="Mutuku M."/>
            <person name="Mkoji G."/>
            <person name="Steinauer M."/>
            <person name="Loker E.S."/>
        </authorList>
    </citation>
    <scope>NUCLEOTIDE SEQUENCE</scope>
    <source>
        <strain evidence="7">KasaAsao</strain>
        <tissue evidence="7">Whole Snail</tissue>
    </source>
</reference>
<evidence type="ECO:0000313" key="8">
    <source>
        <dbReference type="Proteomes" id="UP001233172"/>
    </source>
</evidence>
<keyword evidence="4 5" id="KW-0472">Membrane</keyword>
<keyword evidence="3 5" id="KW-1133">Transmembrane helix</keyword>
<accession>A0AAD8BHH7</accession>
<dbReference type="InterPro" id="IPR026910">
    <property type="entry name" value="Shisa"/>
</dbReference>
<evidence type="ECO:0000256" key="6">
    <source>
        <dbReference type="SAM" id="SignalP"/>
    </source>
</evidence>
<dbReference type="InterPro" id="IPR020999">
    <property type="entry name" value="Chitin_synth_reg_RCR"/>
</dbReference>
<dbReference type="GO" id="GO:0016020">
    <property type="term" value="C:membrane"/>
    <property type="evidence" value="ECO:0007669"/>
    <property type="project" value="UniProtKB-SubCell"/>
</dbReference>
<evidence type="ECO:0000256" key="2">
    <source>
        <dbReference type="ARBA" id="ARBA00022692"/>
    </source>
</evidence>
<dbReference type="PANTHER" id="PTHR31395">
    <property type="entry name" value="SHISA"/>
    <property type="match status" value="1"/>
</dbReference>
<sequence>MANWILIYALLLSLIGSALGEYCYNSYSYSYSYSYSLWCPFGCCGTGSYRYCCVTNVGYIAGLVIGIIVLLVIIISVSCCCVRQRRLRAAQTTTVVSGTTTGAIITSTGMTANAPQYPMTAYNYGYTPENYQQPGMTSQYPTYLPNQQYPANQGFGYPNTNGAKFEPPSHLASPPPTYNSAVGVGLYDTVQST</sequence>
<dbReference type="AlphaFoldDB" id="A0AAD8BHH7"/>
<evidence type="ECO:0000256" key="4">
    <source>
        <dbReference type="ARBA" id="ARBA00023136"/>
    </source>
</evidence>
<evidence type="ECO:0000313" key="7">
    <source>
        <dbReference type="EMBL" id="KAK0054068.1"/>
    </source>
</evidence>
<feature type="transmembrane region" description="Helical" evidence="5">
    <location>
        <begin position="59"/>
        <end position="82"/>
    </location>
</feature>